<feature type="transmembrane region" description="Helical" evidence="2">
    <location>
        <begin position="1728"/>
        <end position="1747"/>
    </location>
</feature>
<feature type="region of interest" description="Disordered" evidence="1">
    <location>
        <begin position="1630"/>
        <end position="1683"/>
    </location>
</feature>
<feature type="region of interest" description="Disordered" evidence="1">
    <location>
        <begin position="714"/>
        <end position="781"/>
    </location>
</feature>
<feature type="region of interest" description="Disordered" evidence="1">
    <location>
        <begin position="52"/>
        <end position="114"/>
    </location>
</feature>
<feature type="compositionally biased region" description="Polar residues" evidence="1">
    <location>
        <begin position="688"/>
        <end position="697"/>
    </location>
</feature>
<accession>A0AAU9UXT4</accession>
<feature type="region of interest" description="Disordered" evidence="1">
    <location>
        <begin position="652"/>
        <end position="697"/>
    </location>
</feature>
<evidence type="ECO:0000256" key="2">
    <source>
        <dbReference type="SAM" id="Phobius"/>
    </source>
</evidence>
<feature type="region of interest" description="Disordered" evidence="1">
    <location>
        <begin position="1528"/>
        <end position="1564"/>
    </location>
</feature>
<feature type="compositionally biased region" description="Polar residues" evidence="1">
    <location>
        <begin position="318"/>
        <end position="327"/>
    </location>
</feature>
<feature type="compositionally biased region" description="Basic and acidic residues" evidence="1">
    <location>
        <begin position="457"/>
        <end position="468"/>
    </location>
</feature>
<feature type="compositionally biased region" description="Basic and acidic residues" evidence="1">
    <location>
        <begin position="53"/>
        <end position="82"/>
    </location>
</feature>
<evidence type="ECO:0000313" key="4">
    <source>
        <dbReference type="Proteomes" id="UP001153954"/>
    </source>
</evidence>
<feature type="region of interest" description="Disordered" evidence="1">
    <location>
        <begin position="1011"/>
        <end position="1033"/>
    </location>
</feature>
<feature type="compositionally biased region" description="Basic and acidic residues" evidence="1">
    <location>
        <begin position="663"/>
        <end position="672"/>
    </location>
</feature>
<keyword evidence="2" id="KW-0472">Membrane</keyword>
<dbReference type="EMBL" id="CAKOGL010000026">
    <property type="protein sequence ID" value="CAH2103394.1"/>
    <property type="molecule type" value="Genomic_DNA"/>
</dbReference>
<protein>
    <recommendedName>
        <fullName evidence="5">Titin</fullName>
    </recommendedName>
</protein>
<feature type="compositionally biased region" description="Acidic residues" evidence="1">
    <location>
        <begin position="357"/>
        <end position="367"/>
    </location>
</feature>
<feature type="compositionally biased region" description="Basic and acidic residues" evidence="1">
    <location>
        <begin position="1252"/>
        <end position="1267"/>
    </location>
</feature>
<evidence type="ECO:0000313" key="3">
    <source>
        <dbReference type="EMBL" id="CAH2103394.1"/>
    </source>
</evidence>
<feature type="compositionally biased region" description="Basic and acidic residues" evidence="1">
    <location>
        <begin position="1161"/>
        <end position="1177"/>
    </location>
</feature>
<feature type="region of interest" description="Disordered" evidence="1">
    <location>
        <begin position="302"/>
        <end position="327"/>
    </location>
</feature>
<organism evidence="3 4">
    <name type="scientific">Euphydryas editha</name>
    <name type="common">Edith's checkerspot</name>
    <dbReference type="NCBI Taxonomy" id="104508"/>
    <lineage>
        <taxon>Eukaryota</taxon>
        <taxon>Metazoa</taxon>
        <taxon>Ecdysozoa</taxon>
        <taxon>Arthropoda</taxon>
        <taxon>Hexapoda</taxon>
        <taxon>Insecta</taxon>
        <taxon>Pterygota</taxon>
        <taxon>Neoptera</taxon>
        <taxon>Endopterygota</taxon>
        <taxon>Lepidoptera</taxon>
        <taxon>Glossata</taxon>
        <taxon>Ditrysia</taxon>
        <taxon>Papilionoidea</taxon>
        <taxon>Nymphalidae</taxon>
        <taxon>Nymphalinae</taxon>
        <taxon>Euphydryas</taxon>
    </lineage>
</organism>
<feature type="region of interest" description="Disordered" evidence="1">
    <location>
        <begin position="1069"/>
        <end position="1279"/>
    </location>
</feature>
<gene>
    <name evidence="3" type="ORF">EEDITHA_LOCUS17915</name>
</gene>
<dbReference type="Proteomes" id="UP001153954">
    <property type="component" value="Unassembled WGS sequence"/>
</dbReference>
<feature type="compositionally biased region" description="Polar residues" evidence="1">
    <location>
        <begin position="741"/>
        <end position="758"/>
    </location>
</feature>
<sequence length="1768" mass="201467">MESELLPDNQKNLPPVPIKTYQWEDLRKARDAGGYPWTHLLKAPLEGEITAEDIIRETTPRRSMSREFSKSRTHSPVDKDVQKILNLDSSPGSSRKHSEEGKDEGIHIPNFSKEVSLDSEDDAVNKICSTNTDKKYDTQTNIHLTSPVAKPTNVSPKSILKRRIPEEQYFGITETREKTKCCHPLVNKIKHLADKTLHKLDKTENEKSPKTKRKKNEEFQEIRQLKNSPGAVRRQKFSAIKLGDSDEMSKTISIDTPPPRKKKEHIYEDIEESKEADVEKLLHFSPEFNKSSDQNINIHKSDCKENHNESDTIEKKSIASQDPSLVTEDNTSLKAAEFVMETLHKLDDIKKEAVLLDDDMDSEEPNIDEVYQNQKDDIRKNNDSPNITITEILDDDNTIEPSSTIPIESSPSPSPRDINNQKDAEYMDKDWSKPDSDHDYEIIEKPPPNIIYTAPSIDEKPVMVKTDDELSSTTSLERKCLQHTSDDEEQIDNKDSEITEELIDAENLQKNIEERFFVNTPSTVSRTECEVSTSQVDSSALENLPLQRSSRNKNGEGVDSKIHQRIKDGTGKIKTQAGKLKTKLHNLRNKQFSLPERSKFKLPDRPKISLPDRPKFILPDKRKFSLPERPKFKKMNFSDKLSFGDRKKFSFPERPKFNVPEMPKFKMPERPRINFPSLGRKKEHRVESNMSESTSDLQNVATVEFEAKTYPRLFSRKKKPQMQKTSSSPILNREDTPPPTFTFTRVKQLSQDQASSYRPDSPEQPREYGTIDNETNYGNEMEGRKHFSTTYDFDKLDQVYMDEEESQQIQTDNIDVSPSEQEYTHINEINNDEFFVRPRGISREDIQVREYLSDEIRQAFNIPKNVLAVMGSNTGINGDSVYANEPDVDPELVIDGKETTTCSIEDINDRDDGYYTFPPVRPSRAKRKKKETESIKFIDDSVNASMQFSEVDLGISEDQLNDKQINGVISDSNADFDKSINGLEIRPPTDLRSIHEYANDDVIEYPEGIPIQSQTLPMPPKRRRKSVKKDLKHSSLNDFTPAEIWQIPQERAEDIIVYRTEHEYIVPQAATKVRENNPLPPRRTRSRSSRATSLCDDDRTSHGADSLILDTHLPHTDDGETESALRQESPGYATVDKGNVPSKTTRRSKSKTPPAKLRKSYSAERKYYTVSGKKSDMPSRPPRKKSSTSLMTLNSYTKDSFNGDLTQYDEIDEPRIEDVHKDLQSGEVVSKMKDRPLPPPPRPPRGPKRKKTSEEIEEQAHKVERRSVSSPENLQEKLEPMDVIEIEVSTQTDPLPDDIDFELGMDENLDISISSSLRDIVDEDSMLGKVHDKASVSHRTLHSRVSRSEKSLKLSDPKISEFSKVNPERTSPTVILVEKRVSSPTRINEREEILTEASLTVQPIDIEKSQTPDVPPLPRVKSTQIENSKPVPAPENKSALEKVSDAVRDIQLDNLVTQRLQVRDLDVGRLNVSELQATKILVSDIEGMTLNVNELDSKSGHISVSGIEFSQSVIDEIVKKFAEISTSIISSPQPPPQSQSQDTFDTFRPVSREEETQTDAPPENTIETATITEEHLTAPQPSLIHLETTEETSVPPQRPPPPDLTPLLYSYLQDITAPTSSLHLRPFSQREQRHLSEFPDSQHQTPPPPARRSKRKPALLHSESSSDDGKPRPSPRRLPPPVRIHEPTITEAGAQFLRVCQSSISRTFRNIFNMFMSYVHRTEDKRDVQMAMVIFLVLIAGLIMFGLSDSRTIHHHHWEFFNPPDGKQ</sequence>
<feature type="region of interest" description="Disordered" evidence="1">
    <location>
        <begin position="357"/>
        <end position="494"/>
    </location>
</feature>
<feature type="compositionally biased region" description="Basic and acidic residues" evidence="1">
    <location>
        <begin position="302"/>
        <end position="317"/>
    </location>
</feature>
<feature type="compositionally biased region" description="Basic and acidic residues" evidence="1">
    <location>
        <begin position="198"/>
        <end position="224"/>
    </location>
</feature>
<evidence type="ECO:0000256" key="1">
    <source>
        <dbReference type="SAM" id="MobiDB-lite"/>
    </source>
</evidence>
<feature type="compositionally biased region" description="Low complexity" evidence="1">
    <location>
        <begin position="399"/>
        <end position="411"/>
    </location>
</feature>
<keyword evidence="2" id="KW-1133">Transmembrane helix</keyword>
<feature type="region of interest" description="Disordered" evidence="1">
    <location>
        <begin position="198"/>
        <end position="264"/>
    </location>
</feature>
<feature type="compositionally biased region" description="Basic and acidic residues" evidence="1">
    <location>
        <begin position="1213"/>
        <end position="1236"/>
    </location>
</feature>
<reference evidence="3" key="1">
    <citation type="submission" date="2022-03" db="EMBL/GenBank/DDBJ databases">
        <authorList>
            <person name="Tunstrom K."/>
        </authorList>
    </citation>
    <scope>NUCLEOTIDE SEQUENCE</scope>
</reference>
<keyword evidence="4" id="KW-1185">Reference proteome</keyword>
<name>A0AAU9UXT4_EUPED</name>
<feature type="compositionally biased region" description="Polar residues" evidence="1">
    <location>
        <begin position="1188"/>
        <end position="1205"/>
    </location>
</feature>
<feature type="compositionally biased region" description="Basic and acidic residues" evidence="1">
    <location>
        <begin position="96"/>
        <end position="106"/>
    </location>
</feature>
<evidence type="ECO:0008006" key="5">
    <source>
        <dbReference type="Google" id="ProtNLM"/>
    </source>
</evidence>
<proteinExistence type="predicted"/>
<feature type="compositionally biased region" description="Basic and acidic residues" evidence="1">
    <location>
        <begin position="419"/>
        <end position="444"/>
    </location>
</feature>
<comment type="caution">
    <text evidence="3">The sequence shown here is derived from an EMBL/GenBank/DDBJ whole genome shotgun (WGS) entry which is preliminary data.</text>
</comment>
<keyword evidence="2" id="KW-0812">Transmembrane</keyword>